<gene>
    <name evidence="7" type="ORF">M378DRAFT_362039</name>
    <name evidence="6" type="ORF">M378DRAFT_437072</name>
</gene>
<dbReference type="GO" id="GO:0000981">
    <property type="term" value="F:DNA-binding transcription factor activity, RNA polymerase II-specific"/>
    <property type="evidence" value="ECO:0007669"/>
    <property type="project" value="TreeGrafter"/>
</dbReference>
<evidence type="ECO:0000256" key="3">
    <source>
        <dbReference type="ARBA" id="ARBA00022833"/>
    </source>
</evidence>
<protein>
    <recommendedName>
        <fullName evidence="5">C2H2-type domain-containing protein</fullName>
    </recommendedName>
</protein>
<dbReference type="Proteomes" id="UP000054549">
    <property type="component" value="Unassembled WGS sequence"/>
</dbReference>
<keyword evidence="1" id="KW-0479">Metal-binding</keyword>
<dbReference type="InterPro" id="IPR013087">
    <property type="entry name" value="Znf_C2H2_type"/>
</dbReference>
<dbReference type="FunFam" id="3.30.160.60:FF:000882">
    <property type="entry name" value="Predicted gene, 21060"/>
    <property type="match status" value="1"/>
</dbReference>
<keyword evidence="2 4" id="KW-0863">Zinc-finger</keyword>
<dbReference type="EMBL" id="KN818398">
    <property type="protein sequence ID" value="KIL56836.1"/>
    <property type="molecule type" value="Genomic_DNA"/>
</dbReference>
<dbReference type="InterPro" id="IPR036236">
    <property type="entry name" value="Znf_C2H2_sf"/>
</dbReference>
<evidence type="ECO:0000256" key="1">
    <source>
        <dbReference type="ARBA" id="ARBA00022723"/>
    </source>
</evidence>
<dbReference type="GO" id="GO:0000978">
    <property type="term" value="F:RNA polymerase II cis-regulatory region sequence-specific DNA binding"/>
    <property type="evidence" value="ECO:0007669"/>
    <property type="project" value="TreeGrafter"/>
</dbReference>
<dbReference type="Pfam" id="PF00096">
    <property type="entry name" value="zf-C2H2"/>
    <property type="match status" value="1"/>
</dbReference>
<evidence type="ECO:0000256" key="4">
    <source>
        <dbReference type="PROSITE-ProRule" id="PRU00042"/>
    </source>
</evidence>
<evidence type="ECO:0000313" key="6">
    <source>
        <dbReference type="EMBL" id="KIL56836.1"/>
    </source>
</evidence>
<evidence type="ECO:0000259" key="5">
    <source>
        <dbReference type="PROSITE" id="PS50157"/>
    </source>
</evidence>
<dbReference type="PROSITE" id="PS50157">
    <property type="entry name" value="ZINC_FINGER_C2H2_2"/>
    <property type="match status" value="2"/>
</dbReference>
<dbReference type="GO" id="GO:0008270">
    <property type="term" value="F:zinc ion binding"/>
    <property type="evidence" value="ECO:0007669"/>
    <property type="project" value="UniProtKB-KW"/>
</dbReference>
<dbReference type="PANTHER" id="PTHR23235">
    <property type="entry name" value="KRUEPPEL-LIKE TRANSCRIPTION FACTOR"/>
    <property type="match status" value="1"/>
</dbReference>
<dbReference type="SMART" id="SM00355">
    <property type="entry name" value="ZnF_C2H2"/>
    <property type="match status" value="2"/>
</dbReference>
<feature type="domain" description="C2H2-type" evidence="5">
    <location>
        <begin position="130"/>
        <end position="161"/>
    </location>
</feature>
<dbReference type="PANTHER" id="PTHR23235:SF120">
    <property type="entry name" value="KRUPPEL-LIKE FACTOR 15"/>
    <property type="match status" value="1"/>
</dbReference>
<dbReference type="AlphaFoldDB" id="A0A0C2S501"/>
<organism evidence="7 8">
    <name type="scientific">Amanita muscaria (strain Koide BX008)</name>
    <dbReference type="NCBI Taxonomy" id="946122"/>
    <lineage>
        <taxon>Eukaryota</taxon>
        <taxon>Fungi</taxon>
        <taxon>Dikarya</taxon>
        <taxon>Basidiomycota</taxon>
        <taxon>Agaricomycotina</taxon>
        <taxon>Agaricomycetes</taxon>
        <taxon>Agaricomycetidae</taxon>
        <taxon>Agaricales</taxon>
        <taxon>Pluteineae</taxon>
        <taxon>Amanitaceae</taxon>
        <taxon>Amanita</taxon>
    </lineage>
</organism>
<evidence type="ECO:0000313" key="7">
    <source>
        <dbReference type="EMBL" id="KIL57790.1"/>
    </source>
</evidence>
<dbReference type="Gene3D" id="3.30.160.60">
    <property type="entry name" value="Classic Zinc Finger"/>
    <property type="match status" value="1"/>
</dbReference>
<dbReference type="EMBL" id="KN818358">
    <property type="protein sequence ID" value="KIL57790.1"/>
    <property type="molecule type" value="Genomic_DNA"/>
</dbReference>
<dbReference type="STRING" id="946122.A0A0C2S501"/>
<dbReference type="SUPFAM" id="SSF57667">
    <property type="entry name" value="beta-beta-alpha zinc fingers"/>
    <property type="match status" value="1"/>
</dbReference>
<evidence type="ECO:0000313" key="8">
    <source>
        <dbReference type="Proteomes" id="UP000054549"/>
    </source>
</evidence>
<keyword evidence="3" id="KW-0862">Zinc</keyword>
<feature type="domain" description="C2H2-type" evidence="5">
    <location>
        <begin position="162"/>
        <end position="184"/>
    </location>
</feature>
<evidence type="ECO:0000256" key="2">
    <source>
        <dbReference type="ARBA" id="ARBA00022771"/>
    </source>
</evidence>
<sequence length="198" mass="21666">MSHSITPVHPLIRDATHPAMIEEQENMAPEHDHLPNQELADIADQFYLSFGGNGLSPPGDVLWPLPIPSNGAAGLPTSSTITDFLAHSPVGTSIAGPRIIDLVAAENLRVVGSPQIQQAAGKRRKKNGIYECTFRNVGCNATFTAPHNLRYHLNAHRGLKPYECTECSYAAASPTTLKRHMKKHPRVTIERTCEPESF</sequence>
<dbReference type="OrthoDB" id="3437960at2759"/>
<proteinExistence type="predicted"/>
<keyword evidence="8" id="KW-1185">Reference proteome</keyword>
<accession>A0A0C2S501</accession>
<dbReference type="HOGENOM" id="CLU_1562472_0_0_1"/>
<reference evidence="7 8" key="1">
    <citation type="submission" date="2014-04" db="EMBL/GenBank/DDBJ databases">
        <title>Evolutionary Origins and Diversification of the Mycorrhizal Mutualists.</title>
        <authorList>
            <consortium name="DOE Joint Genome Institute"/>
            <consortium name="Mycorrhizal Genomics Consortium"/>
            <person name="Kohler A."/>
            <person name="Kuo A."/>
            <person name="Nagy L.G."/>
            <person name="Floudas D."/>
            <person name="Copeland A."/>
            <person name="Barry K.W."/>
            <person name="Cichocki N."/>
            <person name="Veneault-Fourrey C."/>
            <person name="LaButti K."/>
            <person name="Lindquist E.A."/>
            <person name="Lipzen A."/>
            <person name="Lundell T."/>
            <person name="Morin E."/>
            <person name="Murat C."/>
            <person name="Riley R."/>
            <person name="Ohm R."/>
            <person name="Sun H."/>
            <person name="Tunlid A."/>
            <person name="Henrissat B."/>
            <person name="Grigoriev I.V."/>
            <person name="Hibbett D.S."/>
            <person name="Martin F."/>
        </authorList>
    </citation>
    <scope>NUCLEOTIDE SEQUENCE [LARGE SCALE GENOMIC DNA]</scope>
    <source>
        <strain evidence="7 8">Koide BX008</strain>
    </source>
</reference>
<name>A0A0C2S501_AMAMK</name>